<accession>J9H4F0</accession>
<organism evidence="2">
    <name type="scientific">gut metagenome</name>
    <dbReference type="NCBI Taxonomy" id="749906"/>
    <lineage>
        <taxon>unclassified sequences</taxon>
        <taxon>metagenomes</taxon>
        <taxon>organismal metagenomes</taxon>
    </lineage>
</organism>
<proteinExistence type="predicted"/>
<dbReference type="EMBL" id="AMCI01000571">
    <property type="protein sequence ID" value="EJX08650.1"/>
    <property type="molecule type" value="Genomic_DNA"/>
</dbReference>
<gene>
    <name evidence="2" type="ORF">EVA_03241</name>
</gene>
<evidence type="ECO:0000256" key="1">
    <source>
        <dbReference type="SAM" id="MobiDB-lite"/>
    </source>
</evidence>
<dbReference type="AlphaFoldDB" id="J9H4F0"/>
<comment type="caution">
    <text evidence="2">The sequence shown here is derived from an EMBL/GenBank/DDBJ whole genome shotgun (WGS) entry which is preliminary data.</text>
</comment>
<protein>
    <submittedName>
        <fullName evidence="2">Uncharacterized protein</fullName>
    </submittedName>
</protein>
<name>J9H4F0_9ZZZZ</name>
<evidence type="ECO:0000313" key="2">
    <source>
        <dbReference type="EMBL" id="EJX08650.1"/>
    </source>
</evidence>
<sequence length="70" mass="7786">MPGHTFAPTLLPRSAAFGGEKPLPQKGPSKPAELTVWRRSRQDPKPVTGNVVRLISNRTGRRYNTTVYRA</sequence>
<feature type="region of interest" description="Disordered" evidence="1">
    <location>
        <begin position="1"/>
        <end position="47"/>
    </location>
</feature>
<reference evidence="2" key="1">
    <citation type="journal article" date="2012" name="PLoS ONE">
        <title>Gene sets for utilization of primary and secondary nutrition supplies in the distal gut of endangered iberian lynx.</title>
        <authorList>
            <person name="Alcaide M."/>
            <person name="Messina E."/>
            <person name="Richter M."/>
            <person name="Bargiela R."/>
            <person name="Peplies J."/>
            <person name="Huws S.A."/>
            <person name="Newbold C.J."/>
            <person name="Golyshin P.N."/>
            <person name="Simon M.A."/>
            <person name="Lopez G."/>
            <person name="Yakimov M.M."/>
            <person name="Ferrer M."/>
        </authorList>
    </citation>
    <scope>NUCLEOTIDE SEQUENCE</scope>
</reference>